<evidence type="ECO:0000256" key="1">
    <source>
        <dbReference type="ARBA" id="ARBA00004123"/>
    </source>
</evidence>
<keyword evidence="4" id="KW-0255">Endonuclease</keyword>
<reference evidence="12 13" key="1">
    <citation type="submission" date="2019-06" db="EMBL/GenBank/DDBJ databases">
        <title>Wine fermentation using esterase from Monascus purpureus.</title>
        <authorList>
            <person name="Geng C."/>
            <person name="Zhang Y."/>
        </authorList>
    </citation>
    <scope>NUCLEOTIDE SEQUENCE [LARGE SCALE GENOMIC DNA]</scope>
    <source>
        <strain evidence="12">HQ1</strain>
    </source>
</reference>
<dbReference type="STRING" id="5098.A0A507R6C7"/>
<dbReference type="InterPro" id="IPR047520">
    <property type="entry name" value="XPF_nuclease"/>
</dbReference>
<keyword evidence="9" id="KW-0539">Nucleus</keyword>
<comment type="caution">
    <text evidence="12">The sequence shown here is derived from an EMBL/GenBank/DDBJ whole genome shotgun (WGS) entry which is preliminary data.</text>
</comment>
<evidence type="ECO:0000256" key="9">
    <source>
        <dbReference type="ARBA" id="ARBA00023242"/>
    </source>
</evidence>
<dbReference type="GO" id="GO:0000736">
    <property type="term" value="P:double-strand break repair via single-strand annealing, removal of nonhomologous ends"/>
    <property type="evidence" value="ECO:0007669"/>
    <property type="project" value="TreeGrafter"/>
</dbReference>
<evidence type="ECO:0000313" key="13">
    <source>
        <dbReference type="Proteomes" id="UP000319663"/>
    </source>
</evidence>
<feature type="region of interest" description="Disordered" evidence="10">
    <location>
        <begin position="620"/>
        <end position="674"/>
    </location>
</feature>
<keyword evidence="7" id="KW-0238">DNA-binding</keyword>
<dbReference type="GO" id="GO:0000724">
    <property type="term" value="P:double-strand break repair via homologous recombination"/>
    <property type="evidence" value="ECO:0007669"/>
    <property type="project" value="TreeGrafter"/>
</dbReference>
<dbReference type="Gene3D" id="1.10.150.20">
    <property type="entry name" value="5' to 3' exonuclease, C-terminal subdomain"/>
    <property type="match status" value="1"/>
</dbReference>
<dbReference type="CDD" id="cd20078">
    <property type="entry name" value="XPF_nuclease_XPF_euk"/>
    <property type="match status" value="1"/>
</dbReference>
<dbReference type="GO" id="GO:1901255">
    <property type="term" value="P:nucleotide-excision repair involved in interstrand cross-link repair"/>
    <property type="evidence" value="ECO:0007669"/>
    <property type="project" value="TreeGrafter"/>
</dbReference>
<feature type="domain" description="ERCC4" evidence="11">
    <location>
        <begin position="848"/>
        <end position="928"/>
    </location>
</feature>
<gene>
    <name evidence="12" type="ORF">MPDQ_004624</name>
</gene>
<evidence type="ECO:0000256" key="8">
    <source>
        <dbReference type="ARBA" id="ARBA00023204"/>
    </source>
</evidence>
<evidence type="ECO:0000256" key="2">
    <source>
        <dbReference type="ARBA" id="ARBA00010015"/>
    </source>
</evidence>
<feature type="region of interest" description="Disordered" evidence="10">
    <location>
        <begin position="1"/>
        <end position="59"/>
    </location>
</feature>
<dbReference type="SMART" id="SM00891">
    <property type="entry name" value="ERCC4"/>
    <property type="match status" value="1"/>
</dbReference>
<dbReference type="GO" id="GO:0003684">
    <property type="term" value="F:damaged DNA binding"/>
    <property type="evidence" value="ECO:0007669"/>
    <property type="project" value="TreeGrafter"/>
</dbReference>
<dbReference type="FunFam" id="3.40.50.10130:FF:000002">
    <property type="entry name" value="DNA repair endonuclease XPF"/>
    <property type="match status" value="1"/>
</dbReference>
<keyword evidence="3" id="KW-0540">Nuclease</keyword>
<comment type="similarity">
    <text evidence="2">Belongs to the XPF family.</text>
</comment>
<feature type="region of interest" description="Disordered" evidence="10">
    <location>
        <begin position="88"/>
        <end position="128"/>
    </location>
</feature>
<name>A0A507R6C7_MONPU</name>
<dbReference type="InterPro" id="IPR006166">
    <property type="entry name" value="ERCC4_domain"/>
</dbReference>
<feature type="compositionally biased region" description="Polar residues" evidence="10">
    <location>
        <begin position="662"/>
        <end position="674"/>
    </location>
</feature>
<dbReference type="GO" id="GO:0000014">
    <property type="term" value="F:single-stranded DNA endodeoxyribonuclease activity"/>
    <property type="evidence" value="ECO:0007669"/>
    <property type="project" value="TreeGrafter"/>
</dbReference>
<dbReference type="GO" id="GO:0003697">
    <property type="term" value="F:single-stranded DNA binding"/>
    <property type="evidence" value="ECO:0007669"/>
    <property type="project" value="InterPro"/>
</dbReference>
<evidence type="ECO:0000259" key="11">
    <source>
        <dbReference type="SMART" id="SM00891"/>
    </source>
</evidence>
<dbReference type="InterPro" id="IPR011335">
    <property type="entry name" value="Restrct_endonuc-II-like"/>
</dbReference>
<dbReference type="PANTHER" id="PTHR10150">
    <property type="entry name" value="DNA REPAIR ENDONUCLEASE XPF"/>
    <property type="match status" value="1"/>
</dbReference>
<dbReference type="SUPFAM" id="SSF47781">
    <property type="entry name" value="RuvA domain 2-like"/>
    <property type="match status" value="1"/>
</dbReference>
<proteinExistence type="inferred from homology"/>
<dbReference type="InterPro" id="IPR010994">
    <property type="entry name" value="RuvA_2-like"/>
</dbReference>
<evidence type="ECO:0000256" key="7">
    <source>
        <dbReference type="ARBA" id="ARBA00023125"/>
    </source>
</evidence>
<dbReference type="Pfam" id="PF02732">
    <property type="entry name" value="ERCC4"/>
    <property type="match status" value="1"/>
</dbReference>
<dbReference type="EMBL" id="VIFY01000003">
    <property type="protein sequence ID" value="TQB77224.1"/>
    <property type="molecule type" value="Genomic_DNA"/>
</dbReference>
<keyword evidence="8" id="KW-0234">DNA repair</keyword>
<evidence type="ECO:0000256" key="3">
    <source>
        <dbReference type="ARBA" id="ARBA00022722"/>
    </source>
</evidence>
<evidence type="ECO:0000256" key="5">
    <source>
        <dbReference type="ARBA" id="ARBA00022763"/>
    </source>
</evidence>
<dbReference type="SUPFAM" id="SSF52980">
    <property type="entry name" value="Restriction endonuclease-like"/>
    <property type="match status" value="1"/>
</dbReference>
<dbReference type="GO" id="GO:0000712">
    <property type="term" value="P:resolution of meiotic recombination intermediates"/>
    <property type="evidence" value="ECO:0007669"/>
    <property type="project" value="TreeGrafter"/>
</dbReference>
<protein>
    <recommendedName>
        <fullName evidence="11">ERCC4 domain-containing protein</fullName>
    </recommendedName>
</protein>
<dbReference type="Proteomes" id="UP000319663">
    <property type="component" value="Unassembled WGS sequence"/>
</dbReference>
<dbReference type="GO" id="GO:0000110">
    <property type="term" value="C:nucleotide-excision repair factor 1 complex"/>
    <property type="evidence" value="ECO:0007669"/>
    <property type="project" value="TreeGrafter"/>
</dbReference>
<comment type="subcellular location">
    <subcellularLocation>
        <location evidence="1">Nucleus</location>
    </subcellularLocation>
</comment>
<keyword evidence="13" id="KW-1185">Reference proteome</keyword>
<keyword evidence="5" id="KW-0227">DNA damage</keyword>
<dbReference type="AlphaFoldDB" id="A0A507R6C7"/>
<evidence type="ECO:0000256" key="4">
    <source>
        <dbReference type="ARBA" id="ARBA00022759"/>
    </source>
</evidence>
<evidence type="ECO:0000313" key="12">
    <source>
        <dbReference type="EMBL" id="TQB77224.1"/>
    </source>
</evidence>
<dbReference type="PANTHER" id="PTHR10150:SF0">
    <property type="entry name" value="DNA REPAIR ENDONUCLEASE XPF"/>
    <property type="match status" value="1"/>
</dbReference>
<evidence type="ECO:0000256" key="6">
    <source>
        <dbReference type="ARBA" id="ARBA00022801"/>
    </source>
</evidence>
<organism evidence="12 13">
    <name type="scientific">Monascus purpureus</name>
    <name type="common">Red mold</name>
    <name type="synonym">Monascus anka</name>
    <dbReference type="NCBI Taxonomy" id="5098"/>
    <lineage>
        <taxon>Eukaryota</taxon>
        <taxon>Fungi</taxon>
        <taxon>Dikarya</taxon>
        <taxon>Ascomycota</taxon>
        <taxon>Pezizomycotina</taxon>
        <taxon>Eurotiomycetes</taxon>
        <taxon>Eurotiomycetidae</taxon>
        <taxon>Eurotiales</taxon>
        <taxon>Aspergillaceae</taxon>
        <taxon>Monascus</taxon>
    </lineage>
</organism>
<sequence length="1114" mass="124353">MPVIQADSSFRKDNNPSSSQSRESSNKSPQESKRATAMDSILSKGPRIPDNMPPKTSREEIEARMKELNSEHSHLYNNSGSKFFMPVASSPSCSTASKGDARDRPAALRRLSPTPANTSSSLMPPERSNVPVKLSLPLSYQQDIFTELRSEDELVILARGLGLLRLVTNLLHFYDAAGHNLVLVVGADDRENEWIGEGALVESVVIKRLALAEQYAISGSPLARGLKVINTERATVPMRERIYLEGGILSVTSRILIVDLLSKLLDPEKITGMVVLHAEKVVATSLESFIIRIYRQVNKIGFLKAFSDSPEPFTAGFAPLANMMRNLFLRKASLWPRFHVTVAESLEGHRKAEVIELEVPLSDKMREIQNAVLECVEISITELKKSITGLDMGDWTLDSALHRGFDVFIRRQLDPIWHRISFRTRQIVSDLTDLRAILHALLTYDAVSFVKYLDTIVAAHSPPPGSTRHNYSPWLFLDAAHVLFQTAKSRVYQGKITSDAARSTLTTFSSSLQPVLEAQPKWAVLAEVLEEIEHDAYLNPVPVDESNSTILIMCSDQRTCRQLREYLALMYATVDKDEGDGSGATEGFQETKPSAEVMMRRKLREYLNWKISFSNVNKNLSSKPDGESSIAGRDQGLPGPANHQQGRAPPNKRRRVRGGGTISSATGRDPNSSVQTQVELLGQVTGLLDEIQPTEVEETQKEEIIVDELMDMDDYYELFDMNDLVIVHPYDGDMDEHILEEVRPRYIIMFEPDAAFIRRVEVYRSSHSGRNVRVYFLYYGGSVEEQRYLSAVRREKDSFTKLIKEKGNMAVTLTHDRSLEDPQEQFLRTVNTRVAGGGRLTATASPPRVVVDVREFRSALPSLLHGNNMVIVPCQLTVGDYVLTPDICVERKSIRDLLTSLRNGRLYNQAETMLQYYKTPLLLIEFDQNKSFTFDAFASASNPSTSFLTDFGFSSSGTATTLSASSSLISPSSPKSAQHMLVLLTLAFPRLKIIWSSSPYQTAEIFAELKKKNSEPDPIRAVQIGLDVDIAGSSDQGNVMAATGIEHRIFNLLPQDMLRAVPGVTPNVLERLILETESIHEVANMDVEQLDPLIGKEAARKIVGFFRKSVFEDT</sequence>
<dbReference type="FunFam" id="1.10.150.20:FF:000063">
    <property type="entry name" value="DNA repair protein RAD1"/>
    <property type="match status" value="1"/>
</dbReference>
<evidence type="ECO:0000256" key="10">
    <source>
        <dbReference type="SAM" id="MobiDB-lite"/>
    </source>
</evidence>
<accession>A0A507R6C7</accession>
<feature type="compositionally biased region" description="Low complexity" evidence="10">
    <location>
        <begin position="15"/>
        <end position="28"/>
    </location>
</feature>
<dbReference type="InterPro" id="IPR006167">
    <property type="entry name" value="XPF"/>
</dbReference>
<dbReference type="Gene3D" id="3.40.50.10130">
    <property type="match status" value="1"/>
</dbReference>
<dbReference type="NCBIfam" id="TIGR00596">
    <property type="entry name" value="rad1"/>
    <property type="match status" value="1"/>
</dbReference>
<keyword evidence="6" id="KW-0378">Hydrolase</keyword>